<reference evidence="1" key="1">
    <citation type="submission" date="2014-09" db="EMBL/GenBank/DDBJ databases">
        <authorList>
            <person name="Magalhaes I.L.F."/>
            <person name="Oliveira U."/>
            <person name="Santos F.R."/>
            <person name="Vidigal T.H.D.A."/>
            <person name="Brescovit A.D."/>
            <person name="Santos A.J."/>
        </authorList>
    </citation>
    <scope>NUCLEOTIDE SEQUENCE</scope>
    <source>
        <tissue evidence="1">Shoot tissue taken approximately 20 cm above the soil surface</tissue>
    </source>
</reference>
<protein>
    <submittedName>
        <fullName evidence="1">Uncharacterized protein</fullName>
    </submittedName>
</protein>
<sequence length="53" mass="6359">MFSMWVLTLSILMTMMKREHQLQSLAKIMLQELGLMKMFLWLQVLTFSLCLLH</sequence>
<dbReference type="EMBL" id="GBRH01270579">
    <property type="protein sequence ID" value="JAD27316.1"/>
    <property type="molecule type" value="Transcribed_RNA"/>
</dbReference>
<accession>A0A0A8YLA8</accession>
<organism evidence="1">
    <name type="scientific">Arundo donax</name>
    <name type="common">Giant reed</name>
    <name type="synonym">Donax arundinaceus</name>
    <dbReference type="NCBI Taxonomy" id="35708"/>
    <lineage>
        <taxon>Eukaryota</taxon>
        <taxon>Viridiplantae</taxon>
        <taxon>Streptophyta</taxon>
        <taxon>Embryophyta</taxon>
        <taxon>Tracheophyta</taxon>
        <taxon>Spermatophyta</taxon>
        <taxon>Magnoliopsida</taxon>
        <taxon>Liliopsida</taxon>
        <taxon>Poales</taxon>
        <taxon>Poaceae</taxon>
        <taxon>PACMAD clade</taxon>
        <taxon>Arundinoideae</taxon>
        <taxon>Arundineae</taxon>
        <taxon>Arundo</taxon>
    </lineage>
</organism>
<dbReference type="AlphaFoldDB" id="A0A0A8YLA8"/>
<name>A0A0A8YLA8_ARUDO</name>
<evidence type="ECO:0000313" key="1">
    <source>
        <dbReference type="EMBL" id="JAD27316.1"/>
    </source>
</evidence>
<reference evidence="1" key="2">
    <citation type="journal article" date="2015" name="Data Brief">
        <title>Shoot transcriptome of the giant reed, Arundo donax.</title>
        <authorList>
            <person name="Barrero R.A."/>
            <person name="Guerrero F.D."/>
            <person name="Moolhuijzen P."/>
            <person name="Goolsby J.A."/>
            <person name="Tidwell J."/>
            <person name="Bellgard S.E."/>
            <person name="Bellgard M.I."/>
        </authorList>
    </citation>
    <scope>NUCLEOTIDE SEQUENCE</scope>
    <source>
        <tissue evidence="1">Shoot tissue taken approximately 20 cm above the soil surface</tissue>
    </source>
</reference>
<proteinExistence type="predicted"/>